<dbReference type="InterPro" id="IPR036737">
    <property type="entry name" value="OmpA-like_sf"/>
</dbReference>
<comment type="caution">
    <text evidence="7">The sequence shown here is derived from an EMBL/GenBank/DDBJ whole genome shotgun (WGS) entry which is preliminary data.</text>
</comment>
<dbReference type="SUPFAM" id="SSF103088">
    <property type="entry name" value="OmpA-like"/>
    <property type="match status" value="1"/>
</dbReference>
<evidence type="ECO:0000313" key="8">
    <source>
        <dbReference type="Proteomes" id="UP000275281"/>
    </source>
</evidence>
<dbReference type="PANTHER" id="PTHR30329:SF21">
    <property type="entry name" value="LIPOPROTEIN YIAD-RELATED"/>
    <property type="match status" value="1"/>
</dbReference>
<dbReference type="EMBL" id="RPOK01000001">
    <property type="protein sequence ID" value="RPJ68588.1"/>
    <property type="molecule type" value="Genomic_DNA"/>
</dbReference>
<evidence type="ECO:0000259" key="6">
    <source>
        <dbReference type="PROSITE" id="PS51123"/>
    </source>
</evidence>
<evidence type="ECO:0000256" key="1">
    <source>
        <dbReference type="ARBA" id="ARBA00004442"/>
    </source>
</evidence>
<evidence type="ECO:0000256" key="4">
    <source>
        <dbReference type="PROSITE-ProRule" id="PRU00473"/>
    </source>
</evidence>
<gene>
    <name evidence="7" type="ORF">DRW07_04075</name>
</gene>
<dbReference type="PROSITE" id="PS51123">
    <property type="entry name" value="OMPA_2"/>
    <property type="match status" value="1"/>
</dbReference>
<sequence>MNKVSLALLSLFTLLLSGCATWPPLGKGGMAEHRLESIDPKWRKKTHIPEDGLRFELELLSRHLDVLILEGAELCFPATVVQAKQIEARAFRELKGGLFHDAANDIQVQRSLLYRLERQLDYVLSHEVCAIPTEQKKDTPGELGSQLDTLLNADNQFAFGSAELNPKYVGRLAEAAKLLSQSPQYHLHITGHTDQVGSSEANEMLAKARADKVARYLMIFGIEESRITQEAAAASQPFAEGTTPEVRLTNRRVTIELIENTNGFLDQGGKYE</sequence>
<dbReference type="PRINTS" id="PR01021">
    <property type="entry name" value="OMPADOMAIN"/>
</dbReference>
<evidence type="ECO:0000256" key="3">
    <source>
        <dbReference type="ARBA" id="ARBA00023237"/>
    </source>
</evidence>
<protein>
    <submittedName>
        <fullName evidence="7">OmpA family protein</fullName>
    </submittedName>
</protein>
<dbReference type="RefSeq" id="WP_124026589.1">
    <property type="nucleotide sequence ID" value="NZ_JBHRSN010000005.1"/>
</dbReference>
<dbReference type="GO" id="GO:0009279">
    <property type="term" value="C:cell outer membrane"/>
    <property type="evidence" value="ECO:0007669"/>
    <property type="project" value="UniProtKB-SubCell"/>
</dbReference>
<evidence type="ECO:0000256" key="5">
    <source>
        <dbReference type="SAM" id="SignalP"/>
    </source>
</evidence>
<proteinExistence type="predicted"/>
<evidence type="ECO:0000256" key="2">
    <source>
        <dbReference type="ARBA" id="ARBA00023136"/>
    </source>
</evidence>
<accession>A0A3N5ZE61</accession>
<dbReference type="PANTHER" id="PTHR30329">
    <property type="entry name" value="STATOR ELEMENT OF FLAGELLAR MOTOR COMPLEX"/>
    <property type="match status" value="1"/>
</dbReference>
<reference evidence="7 8" key="1">
    <citation type="submission" date="2018-11" db="EMBL/GenBank/DDBJ databases">
        <authorList>
            <person name="Ye M.-Q."/>
            <person name="Du Z.-J."/>
        </authorList>
    </citation>
    <scope>NUCLEOTIDE SEQUENCE [LARGE SCALE GENOMIC DNA]</scope>
    <source>
        <strain evidence="7 8">U0105</strain>
    </source>
</reference>
<keyword evidence="8" id="KW-1185">Reference proteome</keyword>
<dbReference type="AlphaFoldDB" id="A0A3N5ZE61"/>
<dbReference type="OrthoDB" id="5587802at2"/>
<dbReference type="Proteomes" id="UP000275281">
    <property type="component" value="Unassembled WGS sequence"/>
</dbReference>
<keyword evidence="3" id="KW-0998">Cell outer membrane</keyword>
<name>A0A3N5ZE61_9ALTE</name>
<feature type="chain" id="PRO_5018277115" evidence="5">
    <location>
        <begin position="23"/>
        <end position="272"/>
    </location>
</feature>
<dbReference type="Gene3D" id="3.30.1330.60">
    <property type="entry name" value="OmpA-like domain"/>
    <property type="match status" value="1"/>
</dbReference>
<keyword evidence="5" id="KW-0732">Signal</keyword>
<dbReference type="InterPro" id="IPR006664">
    <property type="entry name" value="OMP_bac"/>
</dbReference>
<evidence type="ECO:0000313" key="7">
    <source>
        <dbReference type="EMBL" id="RPJ68588.1"/>
    </source>
</evidence>
<dbReference type="PROSITE" id="PS51257">
    <property type="entry name" value="PROKAR_LIPOPROTEIN"/>
    <property type="match status" value="1"/>
</dbReference>
<organism evidence="7 8">
    <name type="scientific">Alteromonas sediminis</name>
    <dbReference type="NCBI Taxonomy" id="2259342"/>
    <lineage>
        <taxon>Bacteria</taxon>
        <taxon>Pseudomonadati</taxon>
        <taxon>Pseudomonadota</taxon>
        <taxon>Gammaproteobacteria</taxon>
        <taxon>Alteromonadales</taxon>
        <taxon>Alteromonadaceae</taxon>
        <taxon>Alteromonas/Salinimonas group</taxon>
        <taxon>Alteromonas</taxon>
    </lineage>
</organism>
<dbReference type="Pfam" id="PF00691">
    <property type="entry name" value="OmpA"/>
    <property type="match status" value="1"/>
</dbReference>
<feature type="domain" description="OmpA-like" evidence="6">
    <location>
        <begin position="144"/>
        <end position="261"/>
    </location>
</feature>
<comment type="subcellular location">
    <subcellularLocation>
        <location evidence="1">Cell outer membrane</location>
    </subcellularLocation>
</comment>
<dbReference type="InterPro" id="IPR006665">
    <property type="entry name" value="OmpA-like"/>
</dbReference>
<dbReference type="InterPro" id="IPR050330">
    <property type="entry name" value="Bact_OuterMem_StrucFunc"/>
</dbReference>
<dbReference type="CDD" id="cd07185">
    <property type="entry name" value="OmpA_C-like"/>
    <property type="match status" value="1"/>
</dbReference>
<feature type="signal peptide" evidence="5">
    <location>
        <begin position="1"/>
        <end position="22"/>
    </location>
</feature>
<keyword evidence="2 4" id="KW-0472">Membrane</keyword>